<feature type="compositionally biased region" description="Basic and acidic residues" evidence="1">
    <location>
        <begin position="159"/>
        <end position="173"/>
    </location>
</feature>
<feature type="compositionally biased region" description="Polar residues" evidence="1">
    <location>
        <begin position="184"/>
        <end position="196"/>
    </location>
</feature>
<proteinExistence type="predicted"/>
<dbReference type="EMBL" id="JABEXW010000468">
    <property type="protein sequence ID" value="KAF4963505.1"/>
    <property type="molecule type" value="Genomic_DNA"/>
</dbReference>
<feature type="compositionally biased region" description="Basic and acidic residues" evidence="1">
    <location>
        <begin position="87"/>
        <end position="101"/>
    </location>
</feature>
<protein>
    <submittedName>
        <fullName evidence="2">Uncharacterized protein</fullName>
    </submittedName>
</protein>
<evidence type="ECO:0000313" key="2">
    <source>
        <dbReference type="EMBL" id="KAF4963505.1"/>
    </source>
</evidence>
<accession>A0A8H4TT19</accession>
<feature type="compositionally biased region" description="Basic and acidic residues" evidence="1">
    <location>
        <begin position="197"/>
        <end position="222"/>
    </location>
</feature>
<name>A0A8H4TT19_9HYPO</name>
<keyword evidence="3" id="KW-1185">Reference proteome</keyword>
<evidence type="ECO:0000256" key="1">
    <source>
        <dbReference type="SAM" id="MobiDB-lite"/>
    </source>
</evidence>
<dbReference type="AlphaFoldDB" id="A0A8H4TT19"/>
<organism evidence="2 3">
    <name type="scientific">Fusarium sarcochroum</name>
    <dbReference type="NCBI Taxonomy" id="1208366"/>
    <lineage>
        <taxon>Eukaryota</taxon>
        <taxon>Fungi</taxon>
        <taxon>Dikarya</taxon>
        <taxon>Ascomycota</taxon>
        <taxon>Pezizomycotina</taxon>
        <taxon>Sordariomycetes</taxon>
        <taxon>Hypocreomycetidae</taxon>
        <taxon>Hypocreales</taxon>
        <taxon>Nectriaceae</taxon>
        <taxon>Fusarium</taxon>
        <taxon>Fusarium lateritium species complex</taxon>
    </lineage>
</organism>
<feature type="compositionally biased region" description="Basic and acidic residues" evidence="1">
    <location>
        <begin position="1"/>
        <end position="18"/>
    </location>
</feature>
<feature type="region of interest" description="Disordered" evidence="1">
    <location>
        <begin position="1"/>
        <end position="274"/>
    </location>
</feature>
<feature type="compositionally biased region" description="Polar residues" evidence="1">
    <location>
        <begin position="117"/>
        <end position="156"/>
    </location>
</feature>
<comment type="caution">
    <text evidence="2">The sequence shown here is derived from an EMBL/GenBank/DDBJ whole genome shotgun (WGS) entry which is preliminary data.</text>
</comment>
<dbReference type="Proteomes" id="UP000622797">
    <property type="component" value="Unassembled WGS sequence"/>
</dbReference>
<reference evidence="2" key="1">
    <citation type="journal article" date="2020" name="BMC Genomics">
        <title>Correction to: Identification and distribution of gene clusters required for synthesis of sphingolipid metabolism inhibitors in diverse species of the filamentous fungus Fusarium.</title>
        <authorList>
            <person name="Kim H.S."/>
            <person name="Lohmar J.M."/>
            <person name="Busman M."/>
            <person name="Brown D.W."/>
            <person name="Naumann T.A."/>
            <person name="Divon H.H."/>
            <person name="Lysoe E."/>
            <person name="Uhlig S."/>
            <person name="Proctor R.H."/>
        </authorList>
    </citation>
    <scope>NUCLEOTIDE SEQUENCE</scope>
    <source>
        <strain evidence="2">NRRL 20472</strain>
    </source>
</reference>
<feature type="compositionally biased region" description="Low complexity" evidence="1">
    <location>
        <begin position="55"/>
        <end position="65"/>
    </location>
</feature>
<sequence length="544" mass="59764">MPKRKDMPERNDRPERKKLNNRQWRKQEASLGTSDHGNAASRGGPEAAVPRHEQQVQQVSSAGSSTKALEPQSHRKQATSQPPRVSDGTEAKSSRAGHDSTSKSASQSTYAGYENVLKNTSQSPRVGHSVTSKTSSHAGHQAASKTSSQSSRPSYNTKRKTESQSSRTDHDTTSKAPSALSRAVQETTPKPSFQSDSHSRDTTRKPSKPSSEKSSSDAKSRGDLQSSHTPSERENGNRGLTNPKLASEPICEQSSSQGHVQQEARRTSDPQRLVHPAPKAIPLQLLIPTVPRNNPQPPQDHRDIIPEESKNVINNGLDPVFSPSQPPPTPTWEQICTFAGFGAISFMLRALDSISRLFSIRSLFKILGVCLRIGKLHMCALVLFVLFCPTISMRTLIPYSVHNALTLCSASNVPMVTPVCQFVANAYQAGVTTEGHASERGLSARRLPSFPVHATLLDKVAQQIQIDRSQVDIPYSVPIVLTDHIQSRVGVPINDYAKEIRCRNKVCKMKLYDDLQGLLIHKLYKHTVVPKEGLHEDPYNCTAM</sequence>
<reference evidence="2" key="2">
    <citation type="submission" date="2020-05" db="EMBL/GenBank/DDBJ databases">
        <authorList>
            <person name="Kim H.-S."/>
            <person name="Proctor R.H."/>
            <person name="Brown D.W."/>
        </authorList>
    </citation>
    <scope>NUCLEOTIDE SEQUENCE</scope>
    <source>
        <strain evidence="2">NRRL 20472</strain>
    </source>
</reference>
<evidence type="ECO:0000313" key="3">
    <source>
        <dbReference type="Proteomes" id="UP000622797"/>
    </source>
</evidence>
<gene>
    <name evidence="2" type="ORF">FSARC_8484</name>
</gene>